<organism evidence="1 2">
    <name type="scientific">Chondrus crispus</name>
    <name type="common">Carrageen Irish moss</name>
    <name type="synonym">Polymorpha crispa</name>
    <dbReference type="NCBI Taxonomy" id="2769"/>
    <lineage>
        <taxon>Eukaryota</taxon>
        <taxon>Rhodophyta</taxon>
        <taxon>Florideophyceae</taxon>
        <taxon>Rhodymeniophycidae</taxon>
        <taxon>Gigartinales</taxon>
        <taxon>Gigartinaceae</taxon>
        <taxon>Chondrus</taxon>
    </lineage>
</organism>
<proteinExistence type="predicted"/>
<protein>
    <submittedName>
        <fullName evidence="1">Uncharacterized protein</fullName>
    </submittedName>
</protein>
<dbReference type="KEGG" id="ccp:CHC_T00008218001"/>
<accession>R7Q1Z7</accession>
<dbReference type="PANTHER" id="PTHR34966:SF1">
    <property type="entry name" value="OS04G0508100 PROTEIN"/>
    <property type="match status" value="1"/>
</dbReference>
<dbReference type="RefSeq" id="XP_005712378.1">
    <property type="nucleotide sequence ID" value="XM_005712321.1"/>
</dbReference>
<dbReference type="Proteomes" id="UP000012073">
    <property type="component" value="Unassembled WGS sequence"/>
</dbReference>
<gene>
    <name evidence="1" type="ORF">CHC_T00008218001</name>
</gene>
<keyword evidence="2" id="KW-1185">Reference proteome</keyword>
<dbReference type="PhylomeDB" id="R7Q1Z7"/>
<evidence type="ECO:0000313" key="2">
    <source>
        <dbReference type="Proteomes" id="UP000012073"/>
    </source>
</evidence>
<dbReference type="Gramene" id="CDF32607">
    <property type="protein sequence ID" value="CDF32607"/>
    <property type="gene ID" value="CHC_T00008218001"/>
</dbReference>
<sequence>MVGPGGLFGRIAQWLANEVIVKGLANNPTFQRFAVRSSQKASDLSKNATEAAKTISESESLAQFRRESQQLKQQANDFASALREEIQDAVRKAGNDSRNLRK</sequence>
<name>R7Q1Z7_CHOCR</name>
<dbReference type="OrthoDB" id="5847at2759"/>
<dbReference type="PANTHER" id="PTHR34966">
    <property type="entry name" value="OSJNBA0043L24.15 PROTEIN"/>
    <property type="match status" value="1"/>
</dbReference>
<evidence type="ECO:0000313" key="1">
    <source>
        <dbReference type="EMBL" id="CDF32607.1"/>
    </source>
</evidence>
<dbReference type="AlphaFoldDB" id="R7Q1Z7"/>
<dbReference type="OMA" id="FAQTTHK"/>
<dbReference type="EMBL" id="HG001524">
    <property type="protein sequence ID" value="CDF32607.1"/>
    <property type="molecule type" value="Genomic_DNA"/>
</dbReference>
<reference evidence="2" key="1">
    <citation type="journal article" date="2013" name="Proc. Natl. Acad. Sci. U.S.A.">
        <title>Genome structure and metabolic features in the red seaweed Chondrus crispus shed light on evolution of the Archaeplastida.</title>
        <authorList>
            <person name="Collen J."/>
            <person name="Porcel B."/>
            <person name="Carre W."/>
            <person name="Ball S.G."/>
            <person name="Chaparro C."/>
            <person name="Tonon T."/>
            <person name="Barbeyron T."/>
            <person name="Michel G."/>
            <person name="Noel B."/>
            <person name="Valentin K."/>
            <person name="Elias M."/>
            <person name="Artiguenave F."/>
            <person name="Arun A."/>
            <person name="Aury J.M."/>
            <person name="Barbosa-Neto J.F."/>
            <person name="Bothwell J.H."/>
            <person name="Bouget F.Y."/>
            <person name="Brillet L."/>
            <person name="Cabello-Hurtado F."/>
            <person name="Capella-Gutierrez S."/>
            <person name="Charrier B."/>
            <person name="Cladiere L."/>
            <person name="Cock J.M."/>
            <person name="Coelho S.M."/>
            <person name="Colleoni C."/>
            <person name="Czjzek M."/>
            <person name="Da Silva C."/>
            <person name="Delage L."/>
            <person name="Denoeud F."/>
            <person name="Deschamps P."/>
            <person name="Dittami S.M."/>
            <person name="Gabaldon T."/>
            <person name="Gachon C.M."/>
            <person name="Groisillier A."/>
            <person name="Herve C."/>
            <person name="Jabbari K."/>
            <person name="Katinka M."/>
            <person name="Kloareg B."/>
            <person name="Kowalczyk N."/>
            <person name="Labadie K."/>
            <person name="Leblanc C."/>
            <person name="Lopez P.J."/>
            <person name="McLachlan D.H."/>
            <person name="Meslet-Cladiere L."/>
            <person name="Moustafa A."/>
            <person name="Nehr Z."/>
            <person name="Nyvall Collen P."/>
            <person name="Panaud O."/>
            <person name="Partensky F."/>
            <person name="Poulain J."/>
            <person name="Rensing S.A."/>
            <person name="Rousvoal S."/>
            <person name="Samson G."/>
            <person name="Symeonidi A."/>
            <person name="Weissenbach J."/>
            <person name="Zambounis A."/>
            <person name="Wincker P."/>
            <person name="Boyen C."/>
        </authorList>
    </citation>
    <scope>NUCLEOTIDE SEQUENCE [LARGE SCALE GENOMIC DNA]</scope>
    <source>
        <strain evidence="2">cv. Stackhouse</strain>
    </source>
</reference>
<dbReference type="GeneID" id="17320094"/>